<proteinExistence type="predicted"/>
<dbReference type="AlphaFoldDB" id="A0A0C1YDH4"/>
<reference evidence="1" key="3">
    <citation type="submission" date="2020-02" db="EMBL/GenBank/DDBJ databases">
        <authorList>
            <person name="Sarangi A.N."/>
            <person name="Ghosh S."/>
            <person name="Mukherjee M."/>
            <person name="Tripathy S."/>
        </authorList>
    </citation>
    <scope>NUCLEOTIDE SEQUENCE</scope>
    <source>
        <strain evidence="1">BDU141951</strain>
    </source>
</reference>
<sequence>MTTTSKPTLRQGLQRYYADNPDFVQNQDLDLGLVRIPWQDLQRHDIMHVVTGYSTDLDDEMRLVGFILTGLTWRRPWTYYVQNIGAFLSVLWRSLWRRTVGTETTHYSPLDICRFYLAGIRQGRTVRRRINAYLDPGAVMDQDLDTLRQHYGIHNAGAWD</sequence>
<dbReference type="EMBL" id="JTHE02000003">
    <property type="protein sequence ID" value="NEV66494.1"/>
    <property type="molecule type" value="Genomic_DNA"/>
</dbReference>
<organism evidence="1">
    <name type="scientific">Lyngbya confervoides BDU141951</name>
    <dbReference type="NCBI Taxonomy" id="1574623"/>
    <lineage>
        <taxon>Bacteria</taxon>
        <taxon>Bacillati</taxon>
        <taxon>Cyanobacteriota</taxon>
        <taxon>Cyanophyceae</taxon>
        <taxon>Oscillatoriophycideae</taxon>
        <taxon>Oscillatoriales</taxon>
        <taxon>Microcoleaceae</taxon>
        <taxon>Lyngbya</taxon>
    </lineage>
</organism>
<gene>
    <name evidence="1" type="ORF">QQ91_005140</name>
</gene>
<reference evidence="1" key="1">
    <citation type="submission" date="2014-11" db="EMBL/GenBank/DDBJ databases">
        <authorList>
            <person name="Malar M.C."/>
            <person name="Sen D."/>
            <person name="Tripathy S."/>
        </authorList>
    </citation>
    <scope>NUCLEOTIDE SEQUENCE</scope>
    <source>
        <strain evidence="1">BDU141951</strain>
    </source>
</reference>
<evidence type="ECO:0008006" key="2">
    <source>
        <dbReference type="Google" id="ProtNLM"/>
    </source>
</evidence>
<accession>A0A0C1YDH4</accession>
<comment type="caution">
    <text evidence="1">The sequence shown here is derived from an EMBL/GenBank/DDBJ whole genome shotgun (WGS) entry which is preliminary data.</text>
</comment>
<protein>
    <recommendedName>
        <fullName evidence="2">Ubiquinone biosynthesis protein COQ4</fullName>
    </recommendedName>
</protein>
<reference evidence="1" key="2">
    <citation type="journal article" date="2015" name="Genome Announc.">
        <title>Draft Genome Sequence of Filamentous Marine Cyanobacterium Lyngbya confervoides Strain BDU141951.</title>
        <authorList>
            <person name="Chandrababunaidu M.M."/>
            <person name="Sen D."/>
            <person name="Tripathy S."/>
        </authorList>
    </citation>
    <scope>NUCLEOTIDE SEQUENCE</scope>
    <source>
        <strain evidence="1">BDU141951</strain>
    </source>
</reference>
<evidence type="ECO:0000313" key="1">
    <source>
        <dbReference type="EMBL" id="NEV66494.1"/>
    </source>
</evidence>
<name>A0A0C1YDH4_9CYAN</name>